<keyword evidence="1" id="KW-1133">Transmembrane helix</keyword>
<proteinExistence type="predicted"/>
<evidence type="ECO:0000313" key="2">
    <source>
        <dbReference type="EMBL" id="EFD6885894.1"/>
    </source>
</evidence>
<gene>
    <name evidence="2" type="ORF">FZU14_16960</name>
</gene>
<feature type="transmembrane region" description="Helical" evidence="1">
    <location>
        <begin position="222"/>
        <end position="239"/>
    </location>
</feature>
<evidence type="ECO:0008006" key="4">
    <source>
        <dbReference type="Google" id="ProtNLM"/>
    </source>
</evidence>
<evidence type="ECO:0000313" key="3">
    <source>
        <dbReference type="Proteomes" id="UP000531962"/>
    </source>
</evidence>
<feature type="transmembrane region" description="Helical" evidence="1">
    <location>
        <begin position="126"/>
        <end position="145"/>
    </location>
</feature>
<feature type="transmembrane region" description="Helical" evidence="1">
    <location>
        <begin position="328"/>
        <end position="348"/>
    </location>
</feature>
<feature type="transmembrane region" description="Helical" evidence="1">
    <location>
        <begin position="165"/>
        <end position="182"/>
    </location>
</feature>
<feature type="transmembrane region" description="Helical" evidence="1">
    <location>
        <begin position="260"/>
        <end position="278"/>
    </location>
</feature>
<organism evidence="2 3">
    <name type="scientific">Escherichia coli</name>
    <dbReference type="NCBI Taxonomy" id="562"/>
    <lineage>
        <taxon>Bacteria</taxon>
        <taxon>Pseudomonadati</taxon>
        <taxon>Pseudomonadota</taxon>
        <taxon>Gammaproteobacteria</taxon>
        <taxon>Enterobacterales</taxon>
        <taxon>Enterobacteriaceae</taxon>
        <taxon>Escherichia</taxon>
    </lineage>
</organism>
<feature type="transmembrane region" description="Helical" evidence="1">
    <location>
        <begin position="38"/>
        <end position="58"/>
    </location>
</feature>
<protein>
    <recommendedName>
        <fullName evidence="4">Wzy</fullName>
    </recommendedName>
</protein>
<reference evidence="2 3" key="1">
    <citation type="submission" date="2019-08" db="EMBL/GenBank/DDBJ databases">
        <authorList>
            <consortium name="NARMS: The National Antimicrobial Resistance Monitoring System"/>
        </authorList>
    </citation>
    <scope>NUCLEOTIDE SEQUENCE [LARGE SCALE GENOMIC DNA]</scope>
    <source>
        <strain evidence="2 3">19MD07CB01-EC</strain>
    </source>
</reference>
<dbReference type="AlphaFoldDB" id="A0A8S7LAK4"/>
<feature type="transmembrane region" description="Helical" evidence="1">
    <location>
        <begin position="360"/>
        <end position="380"/>
    </location>
</feature>
<feature type="transmembrane region" description="Helical" evidence="1">
    <location>
        <begin position="15"/>
        <end position="32"/>
    </location>
</feature>
<evidence type="ECO:0000256" key="1">
    <source>
        <dbReference type="SAM" id="Phobius"/>
    </source>
</evidence>
<sequence>MGCTTNQNLIYKSRVSVGSVIVLLVFCIYLFMPPMIMVLLSQSSLSAGMMVVATLFHISFAHYKILNYKILTAVLLILIYGTVSTFYSPDMKPLFSAIALIYIYTATVKFLKYLQEIHDLDAKKAISWLYYIMIIIGIMGVVFNIRFGNYAVKNYPVFPFAEPSHFALAYAPIAICYQLYYCSNKFHSFRTIGISLLLGVLYPNLILVIIGCLQFLILPKRYSVPLLFILIASVAMYIIKTGMQAIDYFYYRIFFDYSNLNLSNLVYLQGWEAAWIALKETRLFGLGFQLNGTQSAGFFTDLINSINKSELNRLDGGFLASKLISETGILGIFFVLFLIFKAVKIIFINKKYQFSFYNKLYFSIMVSLLVELIFRGYGYFSPTFILALSFLSIPNTVCRNEITTHE</sequence>
<dbReference type="RefSeq" id="WP_139552717.1">
    <property type="nucleotide sequence ID" value="NZ_CP097719.1"/>
</dbReference>
<feature type="transmembrane region" description="Helical" evidence="1">
    <location>
        <begin position="94"/>
        <end position="114"/>
    </location>
</feature>
<keyword evidence="1" id="KW-0472">Membrane</keyword>
<accession>A0A8S7LAK4</accession>
<keyword evidence="1" id="KW-0812">Transmembrane</keyword>
<feature type="transmembrane region" description="Helical" evidence="1">
    <location>
        <begin position="194"/>
        <end position="216"/>
    </location>
</feature>
<dbReference type="EMBL" id="AASKVF010000023">
    <property type="protein sequence ID" value="EFD6885894.1"/>
    <property type="molecule type" value="Genomic_DNA"/>
</dbReference>
<comment type="caution">
    <text evidence="2">The sequence shown here is derived from an EMBL/GenBank/DDBJ whole genome shotgun (WGS) entry which is preliminary data.</text>
</comment>
<feature type="transmembrane region" description="Helical" evidence="1">
    <location>
        <begin position="70"/>
        <end position="88"/>
    </location>
</feature>
<name>A0A8S7LAK4_ECOLX</name>
<dbReference type="Proteomes" id="UP000531962">
    <property type="component" value="Unassembled WGS sequence"/>
</dbReference>